<sequence length="152" mass="17860">MSASLELRFQCSEIPLASQGAQFGLNNKRCFFLVDYSESENDDEVPVLYYEWTGESLKPLPQLANEPEVQTSLKDEVPFTQRRRMKPSNREPPPIRRLVKSRLYSEQSIPESDLDYMREHPEDREWLKTHVRPRFCEEVCGRTEYVQASWGS</sequence>
<evidence type="ECO:0000313" key="2">
    <source>
        <dbReference type="Proteomes" id="UP000266188"/>
    </source>
</evidence>
<keyword evidence="2" id="KW-1185">Reference proteome</keyword>
<gene>
    <name evidence="1" type="ORF">PHISCL_02422</name>
</gene>
<organism evidence="1 2">
    <name type="scientific">Aspergillus sclerotialis</name>
    <dbReference type="NCBI Taxonomy" id="2070753"/>
    <lineage>
        <taxon>Eukaryota</taxon>
        <taxon>Fungi</taxon>
        <taxon>Dikarya</taxon>
        <taxon>Ascomycota</taxon>
        <taxon>Pezizomycotina</taxon>
        <taxon>Eurotiomycetes</taxon>
        <taxon>Eurotiomycetidae</taxon>
        <taxon>Eurotiales</taxon>
        <taxon>Aspergillaceae</taxon>
        <taxon>Aspergillus</taxon>
        <taxon>Aspergillus subgen. Polypaecilum</taxon>
    </lineage>
</organism>
<evidence type="ECO:0000313" key="1">
    <source>
        <dbReference type="EMBL" id="RJE25272.1"/>
    </source>
</evidence>
<protein>
    <submittedName>
        <fullName evidence="1">Uncharacterized protein</fullName>
    </submittedName>
</protein>
<accession>A0A3A2ZQ39</accession>
<dbReference type="Proteomes" id="UP000266188">
    <property type="component" value="Unassembled WGS sequence"/>
</dbReference>
<dbReference type="OrthoDB" id="4379079at2759"/>
<name>A0A3A2ZQ39_9EURO</name>
<dbReference type="EMBL" id="MVGC01000053">
    <property type="protein sequence ID" value="RJE25272.1"/>
    <property type="molecule type" value="Genomic_DNA"/>
</dbReference>
<proteinExistence type="predicted"/>
<reference evidence="2" key="1">
    <citation type="submission" date="2017-02" db="EMBL/GenBank/DDBJ databases">
        <authorList>
            <person name="Tafer H."/>
            <person name="Lopandic K."/>
        </authorList>
    </citation>
    <scope>NUCLEOTIDE SEQUENCE [LARGE SCALE GENOMIC DNA]</scope>
    <source>
        <strain evidence="2">CBS 366.77</strain>
    </source>
</reference>
<comment type="caution">
    <text evidence="1">The sequence shown here is derived from an EMBL/GenBank/DDBJ whole genome shotgun (WGS) entry which is preliminary data.</text>
</comment>
<dbReference type="AlphaFoldDB" id="A0A3A2ZQ39"/>